<comment type="pathway">
    <text evidence="1">Amino-acid biosynthesis; L-asparagine biosynthesis; L-asparagine from L-aspartate (L-Gln route): step 1/1.</text>
</comment>
<dbReference type="SUPFAM" id="SSF56235">
    <property type="entry name" value="N-terminal nucleophile aminohydrolases (Ntn hydrolases)"/>
    <property type="match status" value="1"/>
</dbReference>
<evidence type="ECO:0000313" key="7">
    <source>
        <dbReference type="Proteomes" id="UP000198501"/>
    </source>
</evidence>
<evidence type="ECO:0000256" key="1">
    <source>
        <dbReference type="ARBA" id="ARBA00005187"/>
    </source>
</evidence>
<organism evidence="6 7">
    <name type="scientific">Psychrobacter pacificensis</name>
    <dbReference type="NCBI Taxonomy" id="112002"/>
    <lineage>
        <taxon>Bacteria</taxon>
        <taxon>Pseudomonadati</taxon>
        <taxon>Pseudomonadota</taxon>
        <taxon>Gammaproteobacteria</taxon>
        <taxon>Moraxellales</taxon>
        <taxon>Moraxellaceae</taxon>
        <taxon>Psychrobacter</taxon>
    </lineage>
</organism>
<protein>
    <recommendedName>
        <fullName evidence="2">asparagine synthase (glutamine-hydrolyzing)</fullName>
        <ecNumber evidence="2">6.3.5.4</ecNumber>
    </recommendedName>
</protein>
<dbReference type="EMBL" id="FNAL01000014">
    <property type="protein sequence ID" value="SDD95150.1"/>
    <property type="molecule type" value="Genomic_DNA"/>
</dbReference>
<evidence type="ECO:0000259" key="4">
    <source>
        <dbReference type="Pfam" id="PF00733"/>
    </source>
</evidence>
<dbReference type="EMBL" id="BSOK01000007">
    <property type="protein sequence ID" value="GLR28024.1"/>
    <property type="molecule type" value="Genomic_DNA"/>
</dbReference>
<sequence length="514" mass="59384">MIANIKGLFGDVQKNESGHFILIGNCFLDDKLLNLELLEQFVVSTLLKDDFKAFEKINGFFTIIYSLDNATYLISDKVRSRPLFYYLNHGITVSDDFDYLVDTYSDLSINDISKEEYIHTGYVTSHETLINEIHQLEAAQVVKITHDVNIQRTNYWNFLPEKTLIDNDGQDFWFSKMDKAMTAIIDKLITVADGRQIVVPLSGGYDSRAIALYLKKSGYQNVICFTFGKSDSHEVKMSKHIADSLEFEWYNVTYSKAMWKTIKKSKEFGQYIKFISSGTSVANVQVYPAIKKLLELGVVHSDAVLCPGHTADFVAGGHFNKKDFLTVKNEEKLFDHVIKRHYKHTSEVLTSALVLKIKTELRLLLKESGGTFLQVAEIWNSKERQSKFIVNSNRYYDFFDLDWWMPFWDDEFIALWESVPYSLRLNTVLWNDFVNYSLVDTVGKNAPVGRSNPPVNFINKVKNRLAYFTDPNALYVLVPFNRWFLQRTKLSNRPGTVFGILSEDYIKLIRKRLS</sequence>
<dbReference type="SUPFAM" id="SSF52402">
    <property type="entry name" value="Adenine nucleotide alpha hydrolases-like"/>
    <property type="match status" value="1"/>
</dbReference>
<evidence type="ECO:0000256" key="3">
    <source>
        <dbReference type="ARBA" id="ARBA00048741"/>
    </source>
</evidence>
<gene>
    <name evidence="5" type="ORF">GCM10007915_02620</name>
    <name evidence="6" type="ORF">SAMN05660405_01849</name>
</gene>
<dbReference type="GO" id="GO:0006529">
    <property type="term" value="P:asparagine biosynthetic process"/>
    <property type="evidence" value="ECO:0007669"/>
    <property type="project" value="InterPro"/>
</dbReference>
<comment type="catalytic activity">
    <reaction evidence="3">
        <text>L-aspartate + L-glutamine + ATP + H2O = L-asparagine + L-glutamate + AMP + diphosphate + H(+)</text>
        <dbReference type="Rhea" id="RHEA:12228"/>
        <dbReference type="ChEBI" id="CHEBI:15377"/>
        <dbReference type="ChEBI" id="CHEBI:15378"/>
        <dbReference type="ChEBI" id="CHEBI:29985"/>
        <dbReference type="ChEBI" id="CHEBI:29991"/>
        <dbReference type="ChEBI" id="CHEBI:30616"/>
        <dbReference type="ChEBI" id="CHEBI:33019"/>
        <dbReference type="ChEBI" id="CHEBI:58048"/>
        <dbReference type="ChEBI" id="CHEBI:58359"/>
        <dbReference type="ChEBI" id="CHEBI:456215"/>
        <dbReference type="EC" id="6.3.5.4"/>
    </reaction>
</comment>
<dbReference type="Gene3D" id="3.40.50.620">
    <property type="entry name" value="HUPs"/>
    <property type="match status" value="1"/>
</dbReference>
<proteinExistence type="predicted"/>
<evidence type="ECO:0000313" key="6">
    <source>
        <dbReference type="EMBL" id="SDD95150.1"/>
    </source>
</evidence>
<dbReference type="InterPro" id="IPR051786">
    <property type="entry name" value="ASN_synthetase/amidase"/>
</dbReference>
<feature type="domain" description="Asparagine synthetase" evidence="4">
    <location>
        <begin position="197"/>
        <end position="426"/>
    </location>
</feature>
<dbReference type="PANTHER" id="PTHR43284">
    <property type="entry name" value="ASPARAGINE SYNTHETASE (GLUTAMINE-HYDROLYZING)"/>
    <property type="match status" value="1"/>
</dbReference>
<dbReference type="RefSeq" id="WP_093070644.1">
    <property type="nucleotide sequence ID" value="NZ_BSOK01000007.1"/>
</dbReference>
<dbReference type="GO" id="GO:0004066">
    <property type="term" value="F:asparagine synthase (glutamine-hydrolyzing) activity"/>
    <property type="evidence" value="ECO:0007669"/>
    <property type="project" value="UniProtKB-EC"/>
</dbReference>
<evidence type="ECO:0000313" key="5">
    <source>
        <dbReference type="EMBL" id="GLR28024.1"/>
    </source>
</evidence>
<dbReference type="Proteomes" id="UP001156645">
    <property type="component" value="Unassembled WGS sequence"/>
</dbReference>
<dbReference type="EC" id="6.3.5.4" evidence="2"/>
<reference evidence="8" key="3">
    <citation type="journal article" date="2019" name="Int. J. Syst. Evol. Microbiol.">
        <title>The Global Catalogue of Microorganisms (GCM) 10K type strain sequencing project: providing services to taxonomists for standard genome sequencing and annotation.</title>
        <authorList>
            <consortium name="The Broad Institute Genomics Platform"/>
            <consortium name="The Broad Institute Genome Sequencing Center for Infectious Disease"/>
            <person name="Wu L."/>
            <person name="Ma J."/>
        </authorList>
    </citation>
    <scope>NUCLEOTIDE SEQUENCE [LARGE SCALE GENOMIC DNA]</scope>
    <source>
        <strain evidence="8">NBRC 103191</strain>
    </source>
</reference>
<dbReference type="PANTHER" id="PTHR43284:SF1">
    <property type="entry name" value="ASPARAGINE SYNTHETASE"/>
    <property type="match status" value="1"/>
</dbReference>
<dbReference type="InterPro" id="IPR014729">
    <property type="entry name" value="Rossmann-like_a/b/a_fold"/>
</dbReference>
<dbReference type="InterPro" id="IPR001962">
    <property type="entry name" value="Asn_synthase"/>
</dbReference>
<dbReference type="InterPro" id="IPR029055">
    <property type="entry name" value="Ntn_hydrolases_N"/>
</dbReference>
<accession>A0A1G6YXS2</accession>
<name>A0A1G6YXS2_9GAMM</name>
<dbReference type="AlphaFoldDB" id="A0A1G6YXS2"/>
<reference evidence="6 7" key="2">
    <citation type="submission" date="2016-10" db="EMBL/GenBank/DDBJ databases">
        <authorList>
            <person name="de Groot N.N."/>
        </authorList>
    </citation>
    <scope>NUCLEOTIDE SEQUENCE [LARGE SCALE GENOMIC DNA]</scope>
    <source>
        <strain evidence="6 7">DSM 23406</strain>
    </source>
</reference>
<reference evidence="5" key="4">
    <citation type="submission" date="2023-01" db="EMBL/GenBank/DDBJ databases">
        <title>Draft genome sequence of Psychrobacter pacificensis strain NBRC 103191.</title>
        <authorList>
            <person name="Sun Q."/>
            <person name="Mori K."/>
        </authorList>
    </citation>
    <scope>NUCLEOTIDE SEQUENCE</scope>
    <source>
        <strain evidence="5">NBRC 103191</strain>
    </source>
</reference>
<keyword evidence="8" id="KW-1185">Reference proteome</keyword>
<evidence type="ECO:0000256" key="2">
    <source>
        <dbReference type="ARBA" id="ARBA00012737"/>
    </source>
</evidence>
<dbReference type="Pfam" id="PF00733">
    <property type="entry name" value="Asn_synthase"/>
    <property type="match status" value="1"/>
</dbReference>
<evidence type="ECO:0000313" key="8">
    <source>
        <dbReference type="Proteomes" id="UP001156645"/>
    </source>
</evidence>
<dbReference type="Gene3D" id="3.60.20.10">
    <property type="entry name" value="Glutamine Phosphoribosylpyrophosphate, subunit 1, domain 1"/>
    <property type="match status" value="1"/>
</dbReference>
<dbReference type="Proteomes" id="UP000198501">
    <property type="component" value="Unassembled WGS sequence"/>
</dbReference>
<reference evidence="5" key="1">
    <citation type="journal article" date="2014" name="Int. J. Syst. Evol. Microbiol.">
        <title>Complete genome of a new Firmicutes species belonging to the dominant human colonic microbiota ('Ruminococcus bicirculans') reveals two chromosomes and a selective capacity to utilize plant glucans.</title>
        <authorList>
            <consortium name="NISC Comparative Sequencing Program"/>
            <person name="Wegmann U."/>
            <person name="Louis P."/>
            <person name="Goesmann A."/>
            <person name="Henrissat B."/>
            <person name="Duncan S.H."/>
            <person name="Flint H.J."/>
        </authorList>
    </citation>
    <scope>NUCLEOTIDE SEQUENCE</scope>
    <source>
        <strain evidence="5">NBRC 103191</strain>
    </source>
</reference>